<evidence type="ECO:0000256" key="1">
    <source>
        <dbReference type="SAM" id="MobiDB-lite"/>
    </source>
</evidence>
<name>A0A5C3ENE0_9BASI</name>
<accession>A0A5C3ENE0</accession>
<feature type="region of interest" description="Disordered" evidence="1">
    <location>
        <begin position="217"/>
        <end position="327"/>
    </location>
</feature>
<keyword evidence="3" id="KW-1185">Reference proteome</keyword>
<dbReference type="EMBL" id="OOIN01000036">
    <property type="protein sequence ID" value="SPO31021.1"/>
    <property type="molecule type" value="Genomic_DNA"/>
</dbReference>
<reference evidence="2 3" key="1">
    <citation type="submission" date="2018-03" db="EMBL/GenBank/DDBJ databases">
        <authorList>
            <person name="Guldener U."/>
        </authorList>
    </citation>
    <scope>NUCLEOTIDE SEQUENCE [LARGE SCALE GENOMIC DNA]</scope>
    <source>
        <strain evidence="2 3">NBRC100155</strain>
    </source>
</reference>
<evidence type="ECO:0000313" key="2">
    <source>
        <dbReference type="EMBL" id="SPO31021.1"/>
    </source>
</evidence>
<gene>
    <name evidence="2" type="ORF">UTRI_05341_B</name>
</gene>
<protein>
    <submittedName>
        <fullName evidence="2">Uncharacterized protein</fullName>
    </submittedName>
</protein>
<proteinExistence type="predicted"/>
<feature type="compositionally biased region" description="Low complexity" evidence="1">
    <location>
        <begin position="254"/>
        <end position="272"/>
    </location>
</feature>
<dbReference type="AlphaFoldDB" id="A0A5C3ENE0"/>
<sequence>MNEAMLSLHGLTTVIDTDNPILTSFLVISEYVLHEASRTDEAESSKAASLPNKRRRTQLDQEAHVWIVTVGSEEGWWSVTVTDSDLQELVLRTANLTDSKRSSEDSSTTFATKIRTAFERNSVMFGIPKSSPPDASLWAAIKLFIDLTADPVDLKLFRLTDKAALRKSTTHLLLRNNPASQPLKVETQSMSSFDLHQLQKKLEATQQALREERHKYRSLLAAPSSGTSRAGRRPVVGLGPSFMNGSQRAREMYPPSSSQSSGSRSGLPSSSSGAGGPSSDNAFSMATEGMRESQRASQRNTTSLVNPTRVRRADPGENAGFVGDDDE</sequence>
<dbReference type="Proteomes" id="UP000324022">
    <property type="component" value="Unassembled WGS sequence"/>
</dbReference>
<evidence type="ECO:0000313" key="3">
    <source>
        <dbReference type="Proteomes" id="UP000324022"/>
    </source>
</evidence>
<feature type="compositionally biased region" description="Polar residues" evidence="1">
    <location>
        <begin position="295"/>
        <end position="306"/>
    </location>
</feature>
<dbReference type="OrthoDB" id="2554947at2759"/>
<organism evidence="2 3">
    <name type="scientific">Ustilago trichophora</name>
    <dbReference type="NCBI Taxonomy" id="86804"/>
    <lineage>
        <taxon>Eukaryota</taxon>
        <taxon>Fungi</taxon>
        <taxon>Dikarya</taxon>
        <taxon>Basidiomycota</taxon>
        <taxon>Ustilaginomycotina</taxon>
        <taxon>Ustilaginomycetes</taxon>
        <taxon>Ustilaginales</taxon>
        <taxon>Ustilaginaceae</taxon>
        <taxon>Ustilago</taxon>
    </lineage>
</organism>